<proteinExistence type="predicted"/>
<evidence type="ECO:0000313" key="2">
    <source>
        <dbReference type="EMBL" id="CDQ64883.1"/>
    </source>
</evidence>
<dbReference type="PANTHER" id="PTHR46599:SF3">
    <property type="entry name" value="PIGGYBAC TRANSPOSABLE ELEMENT-DERIVED PROTEIN 4"/>
    <property type="match status" value="1"/>
</dbReference>
<gene>
    <name evidence="2" type="ORF">GSONMT00072089001</name>
</gene>
<dbReference type="PaxDb" id="8022-A0A060WC56"/>
<dbReference type="Pfam" id="PF13843">
    <property type="entry name" value="DDE_Tnp_1_7"/>
    <property type="match status" value="1"/>
</dbReference>
<sequence length="193" mass="21446">MGTIGTAVPNTSSFCSSNSTGACGTVRSNRKGMPAFGCRKMQRGEVEFKENSQQLAVKWHDKRDVHVLSTVQTATMSATGKVDHLTGELKIKPDCVLHYNVKMGAVDNADMINSFVECARKIFFHLIDTVALNGYIVHRLTGEMITEQGIFWNWMYSSHTNHIQYHYAITVTISHPPAHCLIILPTPSPPQVK</sequence>
<protein>
    <recommendedName>
        <fullName evidence="1">PiggyBac transposable element-derived protein domain-containing protein</fullName>
    </recommendedName>
</protein>
<feature type="domain" description="PiggyBac transposable element-derived protein" evidence="1">
    <location>
        <begin position="17"/>
        <end position="135"/>
    </location>
</feature>
<organism evidence="2 3">
    <name type="scientific">Oncorhynchus mykiss</name>
    <name type="common">Rainbow trout</name>
    <name type="synonym">Salmo gairdneri</name>
    <dbReference type="NCBI Taxonomy" id="8022"/>
    <lineage>
        <taxon>Eukaryota</taxon>
        <taxon>Metazoa</taxon>
        <taxon>Chordata</taxon>
        <taxon>Craniata</taxon>
        <taxon>Vertebrata</taxon>
        <taxon>Euteleostomi</taxon>
        <taxon>Actinopterygii</taxon>
        <taxon>Neopterygii</taxon>
        <taxon>Teleostei</taxon>
        <taxon>Protacanthopterygii</taxon>
        <taxon>Salmoniformes</taxon>
        <taxon>Salmonidae</taxon>
        <taxon>Salmoninae</taxon>
        <taxon>Oncorhynchus</taxon>
    </lineage>
</organism>
<dbReference type="PANTHER" id="PTHR46599">
    <property type="entry name" value="PIGGYBAC TRANSPOSABLE ELEMENT-DERIVED PROTEIN 4"/>
    <property type="match status" value="1"/>
</dbReference>
<dbReference type="InterPro" id="IPR029526">
    <property type="entry name" value="PGBD"/>
</dbReference>
<evidence type="ECO:0000259" key="1">
    <source>
        <dbReference type="Pfam" id="PF13843"/>
    </source>
</evidence>
<reference evidence="2 3" key="1">
    <citation type="journal article" date="2014" name="Nat. Commun.">
        <title>The rainbow trout genome provides novel insights into evolution after whole-genome duplication in vertebrates.</title>
        <authorList>
            <person name="Berthelot C."/>
            <person name="Brunet F."/>
            <person name="Chalopin D."/>
            <person name="Juanchich A."/>
            <person name="Bernard M."/>
            <person name="Noel B."/>
            <person name="Bento P."/>
            <person name="Da Silva C."/>
            <person name="Labadie K."/>
            <person name="Alberti A."/>
            <person name="Aury J.M."/>
            <person name="Louis A."/>
            <person name="Dehais P."/>
            <person name="Bardou P."/>
            <person name="Montfort J."/>
            <person name="Klopp C."/>
            <person name="Cabau C."/>
            <person name="Gaspin C."/>
            <person name="Thorgaard G.H."/>
            <person name="Boussaha M."/>
            <person name="Quillet E."/>
            <person name="Guyomard R."/>
            <person name="Galiana D."/>
            <person name="Bobe J."/>
            <person name="Volff J.N."/>
            <person name="Genet C."/>
            <person name="Wincker P."/>
            <person name="Jaillon O."/>
            <person name="Roest Crollius H."/>
            <person name="Guiguen Y."/>
        </authorList>
    </citation>
    <scope>NUCLEOTIDE SEQUENCE [LARGE SCALE GENOMIC DNA]</scope>
</reference>
<dbReference type="STRING" id="8022.A0A060WC56"/>
<evidence type="ECO:0000313" key="3">
    <source>
        <dbReference type="Proteomes" id="UP000193380"/>
    </source>
</evidence>
<dbReference type="Proteomes" id="UP000193380">
    <property type="component" value="Chromosome 18"/>
</dbReference>
<dbReference type="AlphaFoldDB" id="A0A060WC56"/>
<accession>A0A060WC56</accession>
<name>A0A060WC56_ONCMY</name>
<dbReference type="EMBL" id="FR904485">
    <property type="protein sequence ID" value="CDQ64883.1"/>
    <property type="molecule type" value="Genomic_DNA"/>
</dbReference>